<gene>
    <name evidence="2" type="ordered locus">Desdi_2236</name>
</gene>
<dbReference type="PRINTS" id="PR00702">
    <property type="entry name" value="ACRIFLAVINRP"/>
</dbReference>
<feature type="transmembrane region" description="Helical" evidence="1">
    <location>
        <begin position="854"/>
        <end position="873"/>
    </location>
</feature>
<keyword evidence="1" id="KW-0472">Membrane</keyword>
<dbReference type="Pfam" id="PF00873">
    <property type="entry name" value="ACR_tran"/>
    <property type="match status" value="1"/>
</dbReference>
<dbReference type="KEGG" id="ddl:Desdi_2236"/>
<keyword evidence="1" id="KW-0812">Transmembrane</keyword>
<feature type="transmembrane region" description="Helical" evidence="1">
    <location>
        <begin position="469"/>
        <end position="492"/>
    </location>
</feature>
<dbReference type="PANTHER" id="PTHR32063:SF18">
    <property type="entry name" value="CATION EFFLUX SYSTEM PROTEIN"/>
    <property type="match status" value="1"/>
</dbReference>
<dbReference type="SUPFAM" id="SSF82693">
    <property type="entry name" value="Multidrug efflux transporter AcrB pore domain, PN1, PN2, PC1 and PC2 subdomains"/>
    <property type="match status" value="2"/>
</dbReference>
<dbReference type="GO" id="GO:0005886">
    <property type="term" value="C:plasma membrane"/>
    <property type="evidence" value="ECO:0007669"/>
    <property type="project" value="TreeGrafter"/>
</dbReference>
<dbReference type="Proteomes" id="UP000010797">
    <property type="component" value="Chromosome"/>
</dbReference>
<organism evidence="2 3">
    <name type="scientific">Desulfitobacterium dichloroeliminans (strain LMG P-21439 / DCA1)</name>
    <dbReference type="NCBI Taxonomy" id="871963"/>
    <lineage>
        <taxon>Bacteria</taxon>
        <taxon>Bacillati</taxon>
        <taxon>Bacillota</taxon>
        <taxon>Clostridia</taxon>
        <taxon>Eubacteriales</taxon>
        <taxon>Desulfitobacteriaceae</taxon>
        <taxon>Desulfitobacterium</taxon>
    </lineage>
</organism>
<keyword evidence="3" id="KW-1185">Reference proteome</keyword>
<feature type="transmembrane region" description="Helical" evidence="1">
    <location>
        <begin position="362"/>
        <end position="383"/>
    </location>
</feature>
<evidence type="ECO:0000313" key="2">
    <source>
        <dbReference type="EMBL" id="AGA69667.1"/>
    </source>
</evidence>
<protein>
    <submittedName>
        <fullName evidence="2">Cation/multidrug efflux pump</fullName>
    </submittedName>
</protein>
<dbReference type="HOGENOM" id="CLU_002755_1_2_9"/>
<sequence>MSNKKGIIYHIIKNWRFTIFFTIIAIALGFYSYYLVPKQESPDVSSPYAVITTIYPGASPEDVEKLVTRVIEEGIREVPGYKTSQSITKNSLSVVVLELEYDVDVKEAWNELGQIVDDVQGDIPAECLDIEVDTDLVETAGMIISLSGEGYSYEQLADYADQFKSRLAKIDGISRFTVAGVQNKVAKVEVMTSELNKYTISLNELVSLIQAQNLQIPAGSLSDNKVKVNVTSPGLFTSLAEIENLIVDISRETGAPIRLKDVAKVAWDIEDSSYQLHHNGQNAIMLSGFFVENRNILLTGEEIRAELDLLKAEMPAGLVIDEIVYQPTDVEISVAKFFRNLLEGMALVLIVVFLGMGFRNALVASTAVPLSIILTFIAMYLLGIQLHEISITALILALGILVDDAIVIIDAIQVHIDQGLEKMEACIKGMKQAVIPVFSATLTIVAAFSPMLFVPGPAGEFLRSLPQTVIISVVASFLVAITVTPVLAYLFFNKLKEERGKKAILRRFYEYFLKIGMTYKKTTVLTSILLIALAGYSALQLHIEFFPKADKNVFYINLHSESASDIGATANLAKQVEKVLQSNEEVISYSTAVGEGLPKFYITLPKATPSKDFGQIMLKVNLESSEFANNEELALHIQEQLDRQLIGGTADVLLLEKAFPGAPLEIRVSGEDPLQVRDAVALIRHELEGIAGSMNVEEDYVANEYEFVVDVDTERAISMGMTNYDIQRQINIALSGAEASVFRLAGNEYSIIVKGDIKTKEDLENLAIKSSLTGNKVLLKQLGEIHLQSTVPTINKYDGVRAVTISGKVQPGYSAVTIENTLKQRLGSSGFDFSGMTLSYEGEAKDIKDNFGNLGITAIFALLLIYTILMLQFRSFLQPAIIFITIPLSIIGVAAGLILFAQPLSFTALVGVVSLMGLVIRNAILLIEFIKLAREEGMSIDEACTFAVNRRYRPIILAAVTTVIGLVPLALSGSDLFTPMSVALMSGLLVSTLFTLVVVPVLYSLLVREDKGELTSPLGSKDLGQSLYLDSTSVLQKA</sequence>
<evidence type="ECO:0000313" key="3">
    <source>
        <dbReference type="Proteomes" id="UP000010797"/>
    </source>
</evidence>
<feature type="transmembrane region" description="Helical" evidence="1">
    <location>
        <begin position="389"/>
        <end position="412"/>
    </location>
</feature>
<evidence type="ECO:0000256" key="1">
    <source>
        <dbReference type="SAM" id="Phobius"/>
    </source>
</evidence>
<dbReference type="Gene3D" id="3.30.70.1430">
    <property type="entry name" value="Multidrug efflux transporter AcrB pore domain"/>
    <property type="match status" value="2"/>
</dbReference>
<feature type="transmembrane region" description="Helical" evidence="1">
    <location>
        <begin position="433"/>
        <end position="454"/>
    </location>
</feature>
<reference evidence="3" key="1">
    <citation type="submission" date="2012-02" db="EMBL/GenBank/DDBJ databases">
        <title>Complete sequence of Desulfitobacterium dichloroeliminans LMG P-21439.</title>
        <authorList>
            <person name="Lucas S."/>
            <person name="Han J."/>
            <person name="Lapidus A."/>
            <person name="Cheng J.-F."/>
            <person name="Goodwin L."/>
            <person name="Pitluck S."/>
            <person name="Peters L."/>
            <person name="Ovchinnikova G."/>
            <person name="Teshima H."/>
            <person name="Detter J.C."/>
            <person name="Han C."/>
            <person name="Tapia R."/>
            <person name="Land M."/>
            <person name="Hauser L."/>
            <person name="Kyrpides N."/>
            <person name="Ivanova N."/>
            <person name="Pagani I."/>
            <person name="Kruse T."/>
            <person name="de Vos W.M."/>
            <person name="Boon N."/>
            <person name="Smidt H."/>
            <person name="Woyke T."/>
        </authorList>
    </citation>
    <scope>NUCLEOTIDE SEQUENCE [LARGE SCALE GENOMIC DNA]</scope>
    <source>
        <strain evidence="3">LMG P-21439 / DCA1</strain>
    </source>
</reference>
<dbReference type="SUPFAM" id="SSF82866">
    <property type="entry name" value="Multidrug efflux transporter AcrB transmembrane domain"/>
    <property type="match status" value="2"/>
</dbReference>
<dbReference type="PANTHER" id="PTHR32063">
    <property type="match status" value="1"/>
</dbReference>
<dbReference type="EMBL" id="CP003344">
    <property type="protein sequence ID" value="AGA69667.1"/>
    <property type="molecule type" value="Genomic_DNA"/>
</dbReference>
<feature type="transmembrane region" description="Helical" evidence="1">
    <location>
        <begin position="906"/>
        <end position="930"/>
    </location>
</feature>
<feature type="transmembrane region" description="Helical" evidence="1">
    <location>
        <begin position="951"/>
        <end position="971"/>
    </location>
</feature>
<dbReference type="Gene3D" id="1.20.1640.10">
    <property type="entry name" value="Multidrug efflux transporter AcrB transmembrane domain"/>
    <property type="match status" value="2"/>
</dbReference>
<dbReference type="RefSeq" id="WP_015262643.1">
    <property type="nucleotide sequence ID" value="NC_019903.1"/>
</dbReference>
<dbReference type="Gene3D" id="3.30.70.1320">
    <property type="entry name" value="Multidrug efflux transporter AcrB pore domain like"/>
    <property type="match status" value="1"/>
</dbReference>
<dbReference type="AlphaFoldDB" id="L0F8Z2"/>
<dbReference type="InterPro" id="IPR027463">
    <property type="entry name" value="AcrB_DN_DC_subdom"/>
</dbReference>
<dbReference type="eggNOG" id="COG0841">
    <property type="taxonomic scope" value="Bacteria"/>
</dbReference>
<dbReference type="GO" id="GO:0042910">
    <property type="term" value="F:xenobiotic transmembrane transporter activity"/>
    <property type="evidence" value="ECO:0007669"/>
    <property type="project" value="TreeGrafter"/>
</dbReference>
<feature type="transmembrane region" description="Helical" evidence="1">
    <location>
        <begin position="15"/>
        <end position="36"/>
    </location>
</feature>
<dbReference type="OrthoDB" id="9757876at2"/>
<keyword evidence="1" id="KW-1133">Transmembrane helix</keyword>
<feature type="transmembrane region" description="Helical" evidence="1">
    <location>
        <begin position="337"/>
        <end position="355"/>
    </location>
</feature>
<dbReference type="Gene3D" id="3.30.70.1440">
    <property type="entry name" value="Multidrug efflux transporter AcrB pore domain"/>
    <property type="match status" value="1"/>
</dbReference>
<accession>L0F8Z2</accession>
<dbReference type="SUPFAM" id="SSF82714">
    <property type="entry name" value="Multidrug efflux transporter AcrB TolC docking domain, DN and DC subdomains"/>
    <property type="match status" value="2"/>
</dbReference>
<dbReference type="Gene3D" id="3.30.2090.10">
    <property type="entry name" value="Multidrug efflux transporter AcrB TolC docking domain, DN and DC subdomains"/>
    <property type="match status" value="2"/>
</dbReference>
<feature type="transmembrane region" description="Helical" evidence="1">
    <location>
        <begin position="880"/>
        <end position="900"/>
    </location>
</feature>
<dbReference type="STRING" id="871963.Desdi_2236"/>
<proteinExistence type="predicted"/>
<name>L0F8Z2_DESDL</name>
<feature type="transmembrane region" description="Helical" evidence="1">
    <location>
        <begin position="983"/>
        <end position="1006"/>
    </location>
</feature>
<feature type="transmembrane region" description="Helical" evidence="1">
    <location>
        <begin position="524"/>
        <end position="543"/>
    </location>
</feature>
<dbReference type="InterPro" id="IPR001036">
    <property type="entry name" value="Acrflvin-R"/>
</dbReference>